<keyword evidence="2" id="KW-1003">Cell membrane</keyword>
<dbReference type="Pfam" id="PF20684">
    <property type="entry name" value="Fung_rhodopsin"/>
    <property type="match status" value="1"/>
</dbReference>
<dbReference type="InterPro" id="IPR049326">
    <property type="entry name" value="Rhodopsin_dom_fungi"/>
</dbReference>
<feature type="transmembrane region" description="Helical" evidence="3">
    <location>
        <begin position="122"/>
        <end position="144"/>
    </location>
</feature>
<dbReference type="Gene3D" id="1.20.1250.20">
    <property type="entry name" value="MFS general substrate transporter like domains"/>
    <property type="match status" value="2"/>
</dbReference>
<dbReference type="Proteomes" id="UP001219568">
    <property type="component" value="Unassembled WGS sequence"/>
</dbReference>
<feature type="transmembrane region" description="Helical" evidence="3">
    <location>
        <begin position="388"/>
        <end position="413"/>
    </location>
</feature>
<feature type="transmembrane region" description="Helical" evidence="3">
    <location>
        <begin position="203"/>
        <end position="225"/>
    </location>
</feature>
<feature type="transmembrane region" description="Helical" evidence="3">
    <location>
        <begin position="737"/>
        <end position="757"/>
    </location>
</feature>
<feature type="transmembrane region" description="Helical" evidence="3">
    <location>
        <begin position="12"/>
        <end position="34"/>
    </location>
</feature>
<evidence type="ECO:0000313" key="6">
    <source>
        <dbReference type="Proteomes" id="UP001219568"/>
    </source>
</evidence>
<feature type="transmembrane region" description="Helical" evidence="3">
    <location>
        <begin position="419"/>
        <end position="441"/>
    </location>
</feature>
<reference evidence="5" key="1">
    <citation type="journal article" date="2023" name="IMA Fungus">
        <title>Comparative genomic study of the Penicillium genus elucidates a diverse pangenome and 15 lateral gene transfer events.</title>
        <authorList>
            <person name="Petersen C."/>
            <person name="Sorensen T."/>
            <person name="Nielsen M.R."/>
            <person name="Sondergaard T.E."/>
            <person name="Sorensen J.L."/>
            <person name="Fitzpatrick D.A."/>
            <person name="Frisvad J.C."/>
            <person name="Nielsen K.L."/>
        </authorList>
    </citation>
    <scope>NUCLEOTIDE SEQUENCE</scope>
    <source>
        <strain evidence="5">IBT 15450</strain>
    </source>
</reference>
<keyword evidence="3" id="KW-0472">Membrane</keyword>
<feature type="transmembrane region" description="Helical" evidence="3">
    <location>
        <begin position="168"/>
        <end position="191"/>
    </location>
</feature>
<feature type="transmembrane region" description="Helical" evidence="3">
    <location>
        <begin position="514"/>
        <end position="531"/>
    </location>
</feature>
<sequence length="802" mass="86801">MSLETSRSRAVFVGVSAAWVLATVVVCARLIRAFGFIKRRSLEDCIILLAWILAFGVNFAVDFGTFKGLGYHQELITTEWASQLVKSEYVALILFNPALMATESAILLLYINISRGQKFLRVGSWITLVLANVRGVLITFLTAFQCSPVVAAFDPSIEDATCFSIEKIYIASAPVNIAIDLAILVLPIPALTSLSLPLVRKAIVILAFILGVIFITVIDVARIYYLQLAATNLSQIQSTKLATNREFSYNASMALLWSAAHINVGIVGACMPTLGPLFALLARNALLKIWETRRFVQRSSSTVELPQLQNPRQASPSIPGTATPAQLQLRASTQPAAEPCTEDLQPSCNGEVAMNFGSIPPGLSDFGFVNLREPECILDMRSFKSTKYCFFVCILLFLVVFLEVLLFSVAGLAPVVRNRIQTIGITSATYGGIALAPTLGYRIVCDVGFKATFLTSLGLCCVGTLMFWPSAALLCYPSYLVSTAIVGMAAGLLDLTANTFLVLCGPPCYAEVRVLFGQGVEAIAGTIGNVLSEKVIFQNIGSDQSLIAVQWTYLAISVFVVLLGIFYYYLPLPEVTDSQLRAWHATLPLDDTRRFFGRIPSIVATTAIATLSVTCATGAVVCLRGNVDYLLSSISGSTGTSPVLKTANFQIVVTAIDAVGLFFAALLCLFIPPRVVLLADYVCAIVCSALIVTFNWPSAGSLQAMTFALSLFLWPLPNFVVAIALRGIGKWTKRSACLIYVGVGLGGCIFPFVMWAATQSHFVQYSFSVIVALFSTGTLFPVYLVLVPDTQVPWRAPCWRAL</sequence>
<feature type="domain" description="Rhodopsin" evidence="4">
    <location>
        <begin position="39"/>
        <end position="279"/>
    </location>
</feature>
<evidence type="ECO:0000256" key="3">
    <source>
        <dbReference type="SAM" id="Phobius"/>
    </source>
</evidence>
<keyword evidence="6" id="KW-1185">Reference proteome</keyword>
<feature type="transmembrane region" description="Helical" evidence="3">
    <location>
        <begin position="647"/>
        <end position="671"/>
    </location>
</feature>
<proteinExistence type="predicted"/>
<comment type="caution">
    <text evidence="5">The sequence shown here is derived from an EMBL/GenBank/DDBJ whole genome shotgun (WGS) entry which is preliminary data.</text>
</comment>
<evidence type="ECO:0000313" key="5">
    <source>
        <dbReference type="EMBL" id="KAJ6052673.1"/>
    </source>
</evidence>
<feature type="transmembrane region" description="Helical" evidence="3">
    <location>
        <begin position="551"/>
        <end position="570"/>
    </location>
</feature>
<feature type="transmembrane region" description="Helical" evidence="3">
    <location>
        <begin position="46"/>
        <end position="69"/>
    </location>
</feature>
<organism evidence="5 6">
    <name type="scientific">Penicillium canescens</name>
    <dbReference type="NCBI Taxonomy" id="5083"/>
    <lineage>
        <taxon>Eukaryota</taxon>
        <taxon>Fungi</taxon>
        <taxon>Dikarya</taxon>
        <taxon>Ascomycota</taxon>
        <taxon>Pezizomycotina</taxon>
        <taxon>Eurotiomycetes</taxon>
        <taxon>Eurotiomycetidae</taxon>
        <taxon>Eurotiales</taxon>
        <taxon>Aspergillaceae</taxon>
        <taxon>Penicillium</taxon>
    </lineage>
</organism>
<keyword evidence="3" id="KW-0812">Transmembrane</keyword>
<feature type="transmembrane region" description="Helical" evidence="3">
    <location>
        <begin position="702"/>
        <end position="725"/>
    </location>
</feature>
<dbReference type="PANTHER" id="PTHR43702">
    <property type="entry name" value="L-FUCOSE-PROTON SYMPORTER"/>
    <property type="match status" value="1"/>
</dbReference>
<reference evidence="5" key="2">
    <citation type="submission" date="2023-01" db="EMBL/GenBank/DDBJ databases">
        <authorList>
            <person name="Petersen C."/>
        </authorList>
    </citation>
    <scope>NUCLEOTIDE SEQUENCE</scope>
    <source>
        <strain evidence="5">IBT 15450</strain>
    </source>
</reference>
<dbReference type="EMBL" id="JAQJZL010000002">
    <property type="protein sequence ID" value="KAJ6052673.1"/>
    <property type="molecule type" value="Genomic_DNA"/>
</dbReference>
<feature type="transmembrane region" description="Helical" evidence="3">
    <location>
        <begin position="254"/>
        <end position="281"/>
    </location>
</feature>
<feature type="transmembrane region" description="Helical" evidence="3">
    <location>
        <begin position="763"/>
        <end position="786"/>
    </location>
</feature>
<feature type="transmembrane region" description="Helical" evidence="3">
    <location>
        <begin position="89"/>
        <end position="110"/>
    </location>
</feature>
<feature type="transmembrane region" description="Helical" evidence="3">
    <location>
        <begin position="453"/>
        <end position="473"/>
    </location>
</feature>
<feature type="transmembrane region" description="Helical" evidence="3">
    <location>
        <begin position="678"/>
        <end position="696"/>
    </location>
</feature>
<name>A0AAD6ILW9_PENCN</name>
<dbReference type="InterPro" id="IPR036259">
    <property type="entry name" value="MFS_trans_sf"/>
</dbReference>
<dbReference type="AlphaFoldDB" id="A0AAD6ILW9"/>
<dbReference type="GO" id="GO:0005886">
    <property type="term" value="C:plasma membrane"/>
    <property type="evidence" value="ECO:0007669"/>
    <property type="project" value="UniProtKB-SubCell"/>
</dbReference>
<comment type="subcellular location">
    <subcellularLocation>
        <location evidence="1">Cell inner membrane</location>
        <topology evidence="1">Multi-pass membrane protein</topology>
    </subcellularLocation>
</comment>
<protein>
    <recommendedName>
        <fullName evidence="4">Rhodopsin domain-containing protein</fullName>
    </recommendedName>
</protein>
<accession>A0AAD6ILW9</accession>
<feature type="transmembrane region" description="Helical" evidence="3">
    <location>
        <begin position="602"/>
        <end position="627"/>
    </location>
</feature>
<evidence type="ECO:0000256" key="1">
    <source>
        <dbReference type="ARBA" id="ARBA00004429"/>
    </source>
</evidence>
<dbReference type="SUPFAM" id="SSF103473">
    <property type="entry name" value="MFS general substrate transporter"/>
    <property type="match status" value="1"/>
</dbReference>
<dbReference type="PANTHER" id="PTHR43702:SF13">
    <property type="entry name" value="MONOSACCHARIDE TRANSPORTER, PUTATIVE (AFU_ORTHOLOGUE AFUA_4G06630)-RELATED"/>
    <property type="match status" value="1"/>
</dbReference>
<keyword evidence="3" id="KW-1133">Transmembrane helix</keyword>
<evidence type="ECO:0000259" key="4">
    <source>
        <dbReference type="Pfam" id="PF20684"/>
    </source>
</evidence>
<feature type="transmembrane region" description="Helical" evidence="3">
    <location>
        <begin position="479"/>
        <end position="502"/>
    </location>
</feature>
<dbReference type="InterPro" id="IPR050375">
    <property type="entry name" value="MFS_TsgA-like"/>
</dbReference>
<gene>
    <name evidence="5" type="ORF">N7460_003207</name>
</gene>
<evidence type="ECO:0000256" key="2">
    <source>
        <dbReference type="ARBA" id="ARBA00022475"/>
    </source>
</evidence>